<reference evidence="2" key="1">
    <citation type="journal article" date="2017" name="Science">
        <title>Giant viruses with an expanded complement of translation system components.</title>
        <authorList>
            <person name="Schulz F."/>
            <person name="Yutin N."/>
            <person name="Ivanova N.N."/>
            <person name="Ortega D.R."/>
            <person name="Lee T.K."/>
            <person name="Vierheilig J."/>
            <person name="Daims H."/>
            <person name="Horn M."/>
            <person name="Wagner M."/>
            <person name="Jensen G.J."/>
            <person name="Kyrpides N.C."/>
            <person name="Koonin E.V."/>
            <person name="Woyke T."/>
        </authorList>
    </citation>
    <scope>NUCLEOTIDE SEQUENCE</scope>
    <source>
        <strain evidence="2">CTV1</strain>
    </source>
</reference>
<name>A0A1V0SAV3_9VIRU</name>
<dbReference type="SUPFAM" id="SSF57850">
    <property type="entry name" value="RING/U-box"/>
    <property type="match status" value="1"/>
</dbReference>
<dbReference type="InterPro" id="IPR003613">
    <property type="entry name" value="Ubox_domain"/>
</dbReference>
<sequence length="82" mass="9589">MDNTIISNLYCPITKQLINEPVVCDDGQTYEYSVLMEYFESSGNNKSPLTGKEIKKYFYSYTVKNIIDEFIKQKSTTKRRTI</sequence>
<dbReference type="InterPro" id="IPR052085">
    <property type="entry name" value="WD-SAM-U-box"/>
</dbReference>
<evidence type="ECO:0000259" key="1">
    <source>
        <dbReference type="SMART" id="SM00504"/>
    </source>
</evidence>
<accession>A0A1V0SAV3</accession>
<dbReference type="GO" id="GO:0016567">
    <property type="term" value="P:protein ubiquitination"/>
    <property type="evidence" value="ECO:0007669"/>
    <property type="project" value="InterPro"/>
</dbReference>
<organism evidence="2">
    <name type="scientific">Catovirus CTV1</name>
    <dbReference type="NCBI Taxonomy" id="1977631"/>
    <lineage>
        <taxon>Viruses</taxon>
        <taxon>Varidnaviria</taxon>
        <taxon>Bamfordvirae</taxon>
        <taxon>Nucleocytoviricota</taxon>
        <taxon>Megaviricetes</taxon>
        <taxon>Imitervirales</taxon>
        <taxon>Mimiviridae</taxon>
        <taxon>Klosneuvirinae</taxon>
        <taxon>Catovirus</taxon>
    </lineage>
</organism>
<dbReference type="PANTHER" id="PTHR46573">
    <property type="entry name" value="WD REPEAT, SAM AND U-BOX DOMAIN-CONTAINING PROTEIN 1"/>
    <property type="match status" value="1"/>
</dbReference>
<proteinExistence type="predicted"/>
<dbReference type="EMBL" id="KY684083">
    <property type="protein sequence ID" value="ARF08842.1"/>
    <property type="molecule type" value="Genomic_DNA"/>
</dbReference>
<dbReference type="GO" id="GO:0004842">
    <property type="term" value="F:ubiquitin-protein transferase activity"/>
    <property type="evidence" value="ECO:0007669"/>
    <property type="project" value="InterPro"/>
</dbReference>
<dbReference type="SMART" id="SM00504">
    <property type="entry name" value="Ubox"/>
    <property type="match status" value="1"/>
</dbReference>
<evidence type="ECO:0000313" key="2">
    <source>
        <dbReference type="EMBL" id="ARF08842.1"/>
    </source>
</evidence>
<gene>
    <name evidence="2" type="ORF">Catovirus_1_892</name>
</gene>
<feature type="domain" description="U-box" evidence="1">
    <location>
        <begin position="8"/>
        <end position="70"/>
    </location>
</feature>
<protein>
    <submittedName>
        <fullName evidence="2">U-box domain protein</fullName>
    </submittedName>
</protein>
<dbReference type="Pfam" id="PF04564">
    <property type="entry name" value="U-box"/>
    <property type="match status" value="1"/>
</dbReference>
<dbReference type="PANTHER" id="PTHR46573:SF1">
    <property type="entry name" value="WD REPEAT, SAM AND U-BOX DOMAIN-CONTAINING PROTEIN 1"/>
    <property type="match status" value="1"/>
</dbReference>
<dbReference type="Gene3D" id="3.30.40.10">
    <property type="entry name" value="Zinc/RING finger domain, C3HC4 (zinc finger)"/>
    <property type="match status" value="1"/>
</dbReference>
<dbReference type="InterPro" id="IPR013083">
    <property type="entry name" value="Znf_RING/FYVE/PHD"/>
</dbReference>